<protein>
    <recommendedName>
        <fullName evidence="3">DUF7809 domain-containing protein</fullName>
    </recommendedName>
</protein>
<evidence type="ECO:0000259" key="3">
    <source>
        <dbReference type="Pfam" id="PF25100"/>
    </source>
</evidence>
<dbReference type="GO" id="GO:0045121">
    <property type="term" value="C:membrane raft"/>
    <property type="evidence" value="ECO:0007669"/>
    <property type="project" value="TreeGrafter"/>
</dbReference>
<keyword evidence="1" id="KW-0175">Coiled coil</keyword>
<dbReference type="PANTHER" id="PTHR21447">
    <property type="entry name" value="RING-TYPE DOMAIN-CONTAINING PROTEIN-RELATED"/>
    <property type="match status" value="1"/>
</dbReference>
<dbReference type="InParanoid" id="G0NYS1"/>
<name>G0NYS1_CAEBE</name>
<sequence>MSSNNTEDFTCLLKAYLPEKHWDIMNGSWKGWKEMYGATKQEFVDDVIRFASFPGSSSFFDLELASPYITNPTSHTSFDGGVYIYKNDLLIHLQRAINSIDITYLKNNHFISSIVGFYLKTIESQLGKRFELVQFPKETLDAYSAELENKLKAVPVTITLEKTTNIEDFMNIVKKMLPAHERDPDYKSIRTLIEKFQREKLIKQYIPFYEKLLNWVGFIIDDLQKLVDFHPWLFKPKEVGFDEILFVRVFDDGKYKFMLHEELSDAMKALKPDDPEVIKRLEDRVSVSKFSTVDFDEWAAQLNENVDKLKLVKQDLVRRHKHRATLIPCFDGKYCIQIADLWLEIWGEVINAHGYFQKLAYYHWKFFDEVFCHLEKHINQTTDKEQFINICDALEIKQKILKEIKQLFVDFPTQITEVRQLDNKGFTVEKMKNEVARLGLTVSFDPDEVMERAVFSFNHFDGLKKGRVFKTCDLYDALRQLQLALLASKFSGVYCFLHKYRACDILLENCMYCDLDIPFSSLYMLKFGSDESDDENENAECELEDVKIDRKSDERKEKKKRQAEKKKLSKAPSTSETAQRLPVSEAPSADSAPTDVQPSVAPQENNALGIVDVEEQDVINQQPAQQQENIAPEVAPPIEGNPDPEPGACMKCYRTSQHCQNAKTKLREEQIKTKALRKQVREKDKLLEEKEEEIRLLKLKLVELEASKQENNDSYEDDDDEDDPPIRLLAPTYKNSEFTEETRKIYNELLNIRDSQFVLEREATRRVNEVVKEANDDGNKRMARLELRCLQQAYTTYFKKVESNIKWIQEHKNEHLDELAPLPEIPRFSDNFEEIYQSVVMKELNDKTCPVCLVEIEDLKESIKCGCYKRYHYHCAWETDAKGLKCYCGKKLPLD</sequence>
<feature type="region of interest" description="Disordered" evidence="2">
    <location>
        <begin position="551"/>
        <end position="601"/>
    </location>
</feature>
<evidence type="ECO:0000256" key="2">
    <source>
        <dbReference type="SAM" id="MobiDB-lite"/>
    </source>
</evidence>
<evidence type="ECO:0000256" key="1">
    <source>
        <dbReference type="SAM" id="Coils"/>
    </source>
</evidence>
<dbReference type="EMBL" id="GL379983">
    <property type="protein sequence ID" value="EGT40170.1"/>
    <property type="molecule type" value="Genomic_DNA"/>
</dbReference>
<evidence type="ECO:0000313" key="4">
    <source>
        <dbReference type="EMBL" id="EGT40170.1"/>
    </source>
</evidence>
<feature type="compositionally biased region" description="Basic residues" evidence="2">
    <location>
        <begin position="557"/>
        <end position="569"/>
    </location>
</feature>
<dbReference type="AlphaFoldDB" id="G0NYS1"/>
<feature type="domain" description="DUF7809" evidence="3">
    <location>
        <begin position="83"/>
        <end position="237"/>
    </location>
</feature>
<gene>
    <name evidence="4" type="ORF">CAEBREN_20909</name>
</gene>
<dbReference type="PANTHER" id="PTHR21447:SF13">
    <property type="entry name" value="RING-TYPE DOMAIN-CONTAINING PROTEIN"/>
    <property type="match status" value="1"/>
</dbReference>
<accession>G0NYS1</accession>
<evidence type="ECO:0000313" key="5">
    <source>
        <dbReference type="Proteomes" id="UP000008068"/>
    </source>
</evidence>
<dbReference type="Pfam" id="PF25100">
    <property type="entry name" value="DUF7809"/>
    <property type="match status" value="1"/>
</dbReference>
<dbReference type="HOGENOM" id="CLU_314033_0_0_1"/>
<keyword evidence="5" id="KW-1185">Reference proteome</keyword>
<dbReference type="Proteomes" id="UP000008068">
    <property type="component" value="Unassembled WGS sequence"/>
</dbReference>
<reference evidence="5" key="1">
    <citation type="submission" date="2011-07" db="EMBL/GenBank/DDBJ databases">
        <authorList>
            <consortium name="Caenorhabditis brenneri Sequencing and Analysis Consortium"/>
            <person name="Wilson R.K."/>
        </authorList>
    </citation>
    <scope>NUCLEOTIDE SEQUENCE [LARGE SCALE GENOMIC DNA]</scope>
    <source>
        <strain evidence="5">PB2801</strain>
    </source>
</reference>
<dbReference type="GO" id="GO:0045087">
    <property type="term" value="P:innate immune response"/>
    <property type="evidence" value="ECO:0007669"/>
    <property type="project" value="TreeGrafter"/>
</dbReference>
<proteinExistence type="predicted"/>
<organism evidence="5">
    <name type="scientific">Caenorhabditis brenneri</name>
    <name type="common">Nematode worm</name>
    <dbReference type="NCBI Taxonomy" id="135651"/>
    <lineage>
        <taxon>Eukaryota</taxon>
        <taxon>Metazoa</taxon>
        <taxon>Ecdysozoa</taxon>
        <taxon>Nematoda</taxon>
        <taxon>Chromadorea</taxon>
        <taxon>Rhabditida</taxon>
        <taxon>Rhabditina</taxon>
        <taxon>Rhabditomorpha</taxon>
        <taxon>Rhabditoidea</taxon>
        <taxon>Rhabditidae</taxon>
        <taxon>Peloderinae</taxon>
        <taxon>Caenorhabditis</taxon>
    </lineage>
</organism>
<feature type="coiled-coil region" evidence="1">
    <location>
        <begin position="659"/>
        <end position="707"/>
    </location>
</feature>
<dbReference type="InterPro" id="IPR056711">
    <property type="entry name" value="DUF7809"/>
</dbReference>